<proteinExistence type="inferred from homology"/>
<name>A0A1L9RE85_ASPWE</name>
<evidence type="ECO:0000256" key="3">
    <source>
        <dbReference type="ARBA" id="ARBA00022729"/>
    </source>
</evidence>
<dbReference type="SUPFAM" id="SSF53474">
    <property type="entry name" value="alpha/beta-Hydrolases"/>
    <property type="match status" value="1"/>
</dbReference>
<dbReference type="InterPro" id="IPR008758">
    <property type="entry name" value="Peptidase_S28"/>
</dbReference>
<dbReference type="EMBL" id="KV878214">
    <property type="protein sequence ID" value="OJJ33236.1"/>
    <property type="molecule type" value="Genomic_DNA"/>
</dbReference>
<feature type="chain" id="PRO_5012679630" description="Serine peptidase, family S28" evidence="6">
    <location>
        <begin position="19"/>
        <end position="553"/>
    </location>
</feature>
<keyword evidence="8" id="KW-1185">Reference proteome</keyword>
<evidence type="ECO:0000256" key="2">
    <source>
        <dbReference type="ARBA" id="ARBA00022670"/>
    </source>
</evidence>
<dbReference type="FunFam" id="3.40.50.1820:FF:000636">
    <property type="entry name" value="Serine peptidase, family S28, putative"/>
    <property type="match status" value="1"/>
</dbReference>
<dbReference type="PANTHER" id="PTHR11010">
    <property type="entry name" value="PROTEASE S28 PRO-X CARBOXYPEPTIDASE-RELATED"/>
    <property type="match status" value="1"/>
</dbReference>
<dbReference type="RefSeq" id="XP_040686913.1">
    <property type="nucleotide sequence ID" value="XM_040828514.1"/>
</dbReference>
<organism evidence="7 8">
    <name type="scientific">Aspergillus wentii DTO 134E9</name>
    <dbReference type="NCBI Taxonomy" id="1073089"/>
    <lineage>
        <taxon>Eukaryota</taxon>
        <taxon>Fungi</taxon>
        <taxon>Dikarya</taxon>
        <taxon>Ascomycota</taxon>
        <taxon>Pezizomycotina</taxon>
        <taxon>Eurotiomycetes</taxon>
        <taxon>Eurotiomycetidae</taxon>
        <taxon>Eurotiales</taxon>
        <taxon>Aspergillaceae</taxon>
        <taxon>Aspergillus</taxon>
        <taxon>Aspergillus subgen. Cremei</taxon>
    </lineage>
</organism>
<evidence type="ECO:0000313" key="8">
    <source>
        <dbReference type="Proteomes" id="UP000184383"/>
    </source>
</evidence>
<keyword evidence="5" id="KW-0325">Glycoprotein</keyword>
<dbReference type="VEuPathDB" id="FungiDB:ASPWEDRAFT_114702"/>
<evidence type="ECO:0000256" key="4">
    <source>
        <dbReference type="ARBA" id="ARBA00022801"/>
    </source>
</evidence>
<comment type="similarity">
    <text evidence="1">Belongs to the peptidase S28 family.</text>
</comment>
<evidence type="ECO:0000313" key="7">
    <source>
        <dbReference type="EMBL" id="OJJ33236.1"/>
    </source>
</evidence>
<dbReference type="OrthoDB" id="1735038at2759"/>
<dbReference type="GO" id="GO:0006508">
    <property type="term" value="P:proteolysis"/>
    <property type="evidence" value="ECO:0007669"/>
    <property type="project" value="UniProtKB-KW"/>
</dbReference>
<evidence type="ECO:0000256" key="6">
    <source>
        <dbReference type="SAM" id="SignalP"/>
    </source>
</evidence>
<sequence length="553" mass="61610">MYIPSVVVVGLLSQCVAGIGLSRQPLAHELQLSAQLGVDPNLLWKDREAFHKLVSESIDSDIPTEYATIPIDHNDSSVGTYQNRYWVTEDFYVPGGPVFVYDVGEADAEKTAKVYLTNTSSFFRNMLEEFHGLGIGWEHRYYGESLPYPVSLETPPEHFKYHTTRQALADLPYLAQNFSSKAYPDVDVTPKSTPWIMVGGSYAGIRAALSRKEYPDVFHAAFASSAPVQARVNMTMYFDQVYRGMNKYGFDNCTKDIHSALEYIDDQLSKNDTAATIKKAFLGEGAEKNTNGDFTAGLAGIFHFFQNYGTGGDEGSLEAFCDYIEYDPETKSSAGPDGLASIYGSKYVAERWASWPVYIPLVNLNSDTNCNGQNESIPLSCDLGKPPSDPNGISWSWQYCSEWGYFQSNNVGPHSLLSKYQTLEYQQEICNRVFSSAAESDLLPSQPQANSINADFGGWTMRPSNVYWSGGEFDPWRTLSPLSTEDIAPQGISFTTEIPECDVQTSENTLFGYILEDSEHCFDFRLNSIPGTISRGIFTKALTRWLSCFKGRA</sequence>
<gene>
    <name evidence="7" type="ORF">ASPWEDRAFT_114702</name>
</gene>
<keyword evidence="4" id="KW-0378">Hydrolase</keyword>
<dbReference type="PANTHER" id="PTHR11010:SF109">
    <property type="entry name" value="PEPTIDASE, FAMILY S28, PUTATIVE (AFU_ORTHOLOGUE AFUA_4G03790)-RELATED"/>
    <property type="match status" value="1"/>
</dbReference>
<evidence type="ECO:0000256" key="1">
    <source>
        <dbReference type="ARBA" id="ARBA00011079"/>
    </source>
</evidence>
<dbReference type="Gene3D" id="3.40.50.1820">
    <property type="entry name" value="alpha/beta hydrolase"/>
    <property type="match status" value="2"/>
</dbReference>
<reference evidence="8" key="1">
    <citation type="journal article" date="2017" name="Genome Biol.">
        <title>Comparative genomics reveals high biological diversity and specific adaptations in the industrially and medically important fungal genus Aspergillus.</title>
        <authorList>
            <person name="de Vries R.P."/>
            <person name="Riley R."/>
            <person name="Wiebenga A."/>
            <person name="Aguilar-Osorio G."/>
            <person name="Amillis S."/>
            <person name="Uchima C.A."/>
            <person name="Anderluh G."/>
            <person name="Asadollahi M."/>
            <person name="Askin M."/>
            <person name="Barry K."/>
            <person name="Battaglia E."/>
            <person name="Bayram O."/>
            <person name="Benocci T."/>
            <person name="Braus-Stromeyer S.A."/>
            <person name="Caldana C."/>
            <person name="Canovas D."/>
            <person name="Cerqueira G.C."/>
            <person name="Chen F."/>
            <person name="Chen W."/>
            <person name="Choi C."/>
            <person name="Clum A."/>
            <person name="Dos Santos R.A."/>
            <person name="Damasio A.R."/>
            <person name="Diallinas G."/>
            <person name="Emri T."/>
            <person name="Fekete E."/>
            <person name="Flipphi M."/>
            <person name="Freyberg S."/>
            <person name="Gallo A."/>
            <person name="Gournas C."/>
            <person name="Habgood R."/>
            <person name="Hainaut M."/>
            <person name="Harispe M.L."/>
            <person name="Henrissat B."/>
            <person name="Hilden K.S."/>
            <person name="Hope R."/>
            <person name="Hossain A."/>
            <person name="Karabika E."/>
            <person name="Karaffa L."/>
            <person name="Karanyi Z."/>
            <person name="Krasevec N."/>
            <person name="Kuo A."/>
            <person name="Kusch H."/>
            <person name="LaButti K."/>
            <person name="Lagendijk E.L."/>
            <person name="Lapidus A."/>
            <person name="Levasseur A."/>
            <person name="Lindquist E."/>
            <person name="Lipzen A."/>
            <person name="Logrieco A.F."/>
            <person name="MacCabe A."/>
            <person name="Maekelae M.R."/>
            <person name="Malavazi I."/>
            <person name="Melin P."/>
            <person name="Meyer V."/>
            <person name="Mielnichuk N."/>
            <person name="Miskei M."/>
            <person name="Molnar A.P."/>
            <person name="Mule G."/>
            <person name="Ngan C.Y."/>
            <person name="Orejas M."/>
            <person name="Orosz E."/>
            <person name="Ouedraogo J.P."/>
            <person name="Overkamp K.M."/>
            <person name="Park H.-S."/>
            <person name="Perrone G."/>
            <person name="Piumi F."/>
            <person name="Punt P.J."/>
            <person name="Ram A.F."/>
            <person name="Ramon A."/>
            <person name="Rauscher S."/>
            <person name="Record E."/>
            <person name="Riano-Pachon D.M."/>
            <person name="Robert V."/>
            <person name="Roehrig J."/>
            <person name="Ruller R."/>
            <person name="Salamov A."/>
            <person name="Salih N.S."/>
            <person name="Samson R.A."/>
            <person name="Sandor E."/>
            <person name="Sanguinetti M."/>
            <person name="Schuetze T."/>
            <person name="Sepcic K."/>
            <person name="Shelest E."/>
            <person name="Sherlock G."/>
            <person name="Sophianopoulou V."/>
            <person name="Squina F.M."/>
            <person name="Sun H."/>
            <person name="Susca A."/>
            <person name="Todd R.B."/>
            <person name="Tsang A."/>
            <person name="Unkles S.E."/>
            <person name="van de Wiele N."/>
            <person name="van Rossen-Uffink D."/>
            <person name="Oliveira J.V."/>
            <person name="Vesth T.C."/>
            <person name="Visser J."/>
            <person name="Yu J.-H."/>
            <person name="Zhou M."/>
            <person name="Andersen M.R."/>
            <person name="Archer D.B."/>
            <person name="Baker S.E."/>
            <person name="Benoit I."/>
            <person name="Brakhage A.A."/>
            <person name="Braus G.H."/>
            <person name="Fischer R."/>
            <person name="Frisvad J.C."/>
            <person name="Goldman G.H."/>
            <person name="Houbraken J."/>
            <person name="Oakley B."/>
            <person name="Pocsi I."/>
            <person name="Scazzocchio C."/>
            <person name="Seiboth B."/>
            <person name="vanKuyk P.A."/>
            <person name="Wortman J."/>
            <person name="Dyer P.S."/>
            <person name="Grigoriev I.V."/>
        </authorList>
    </citation>
    <scope>NUCLEOTIDE SEQUENCE [LARGE SCALE GENOMIC DNA]</scope>
    <source>
        <strain evidence="8">DTO 134E9</strain>
    </source>
</reference>
<protein>
    <recommendedName>
        <fullName evidence="9">Serine peptidase, family S28</fullName>
    </recommendedName>
</protein>
<dbReference type="GO" id="GO:0070008">
    <property type="term" value="F:serine-type exopeptidase activity"/>
    <property type="evidence" value="ECO:0007669"/>
    <property type="project" value="InterPro"/>
</dbReference>
<feature type="signal peptide" evidence="6">
    <location>
        <begin position="1"/>
        <end position="18"/>
    </location>
</feature>
<dbReference type="Pfam" id="PF05577">
    <property type="entry name" value="Peptidase_S28"/>
    <property type="match status" value="1"/>
</dbReference>
<keyword evidence="2" id="KW-0645">Protease</keyword>
<dbReference type="InterPro" id="IPR029058">
    <property type="entry name" value="AB_hydrolase_fold"/>
</dbReference>
<dbReference type="GeneID" id="63744362"/>
<evidence type="ECO:0000256" key="5">
    <source>
        <dbReference type="ARBA" id="ARBA00023180"/>
    </source>
</evidence>
<dbReference type="Proteomes" id="UP000184383">
    <property type="component" value="Unassembled WGS sequence"/>
</dbReference>
<dbReference type="AlphaFoldDB" id="A0A1L9RE85"/>
<dbReference type="GO" id="GO:0008239">
    <property type="term" value="F:dipeptidyl-peptidase activity"/>
    <property type="evidence" value="ECO:0007669"/>
    <property type="project" value="TreeGrafter"/>
</dbReference>
<evidence type="ECO:0008006" key="9">
    <source>
        <dbReference type="Google" id="ProtNLM"/>
    </source>
</evidence>
<keyword evidence="3 6" id="KW-0732">Signal</keyword>
<accession>A0A1L9RE85</accession>